<comment type="subunit">
    <text evidence="2">Homodimer.</text>
</comment>
<feature type="binding site" evidence="2">
    <location>
        <position position="114"/>
    </location>
    <ligand>
        <name>Mg(2+)</name>
        <dbReference type="ChEBI" id="CHEBI:18420"/>
    </ligand>
</feature>
<keyword evidence="2" id="KW-0547">Nucleotide-binding</keyword>
<dbReference type="InterPro" id="IPR027417">
    <property type="entry name" value="P-loop_NTPase"/>
</dbReference>
<organism evidence="4 5">
    <name type="scientific">Pendulispora brunnea</name>
    <dbReference type="NCBI Taxonomy" id="2905690"/>
    <lineage>
        <taxon>Bacteria</taxon>
        <taxon>Pseudomonadati</taxon>
        <taxon>Myxococcota</taxon>
        <taxon>Myxococcia</taxon>
        <taxon>Myxococcales</taxon>
        <taxon>Sorangiineae</taxon>
        <taxon>Pendulisporaceae</taxon>
        <taxon>Pendulispora</taxon>
    </lineage>
</organism>
<keyword evidence="2" id="KW-0460">Magnesium</keyword>
<sequence length="311" mass="32289">MRRIVITGTGTGIGKTHFACAVARAAAAQKLRVAAFKPVETGGDSAGGEYTDSAQLAAVSSFHVKRWLDPVYTFREPISPHLAARRAGISLELQPILDAIRLFDDLDLHLVLLELAGGLFSPLNRKESNADLALALHQAGVASAAAIPITQQIAVAAESTGSVAPAVVTPPPATEIPGSTSGTWSSSGVSPSDPAFPSAAWSRADSFPPEHTASSPPTQDDSIPRVVLVAPDRLGALHEIAATTRAADAMGLPIAGVVLAMPERPDSSTGLNGAEIQYVTTAPYLGTLRRATIDTLASDLKISGFFNRLFG</sequence>
<feature type="compositionally biased region" description="Polar residues" evidence="3">
    <location>
        <begin position="212"/>
        <end position="221"/>
    </location>
</feature>
<keyword evidence="2" id="KW-0963">Cytoplasm</keyword>
<dbReference type="HAMAP" id="MF_00336">
    <property type="entry name" value="BioD"/>
    <property type="match status" value="1"/>
</dbReference>
<evidence type="ECO:0000313" key="5">
    <source>
        <dbReference type="Proteomes" id="UP001379533"/>
    </source>
</evidence>
<proteinExistence type="inferred from homology"/>
<comment type="caution">
    <text evidence="2">Lacks conserved residue(s) required for the propagation of feature annotation.</text>
</comment>
<dbReference type="PANTHER" id="PTHR43210:SF5">
    <property type="entry name" value="DETHIOBIOTIN SYNTHETASE"/>
    <property type="match status" value="1"/>
</dbReference>
<feature type="binding site" evidence="2">
    <location>
        <begin position="12"/>
        <end position="17"/>
    </location>
    <ligand>
        <name>ATP</name>
        <dbReference type="ChEBI" id="CHEBI:30616"/>
    </ligand>
</feature>
<keyword evidence="1 2" id="KW-0093">Biotin biosynthesis</keyword>
<reference evidence="4 5" key="1">
    <citation type="submission" date="2021-12" db="EMBL/GenBank/DDBJ databases">
        <title>Discovery of the Pendulisporaceae a myxobacterial family with distinct sporulation behavior and unique specialized metabolism.</title>
        <authorList>
            <person name="Garcia R."/>
            <person name="Popoff A."/>
            <person name="Bader C.D."/>
            <person name="Loehr J."/>
            <person name="Walesch S."/>
            <person name="Walt C."/>
            <person name="Boldt J."/>
            <person name="Bunk B."/>
            <person name="Haeckl F.J.F.P.J."/>
            <person name="Gunesch A.P."/>
            <person name="Birkelbach J."/>
            <person name="Nuebel U."/>
            <person name="Pietschmann T."/>
            <person name="Bach T."/>
            <person name="Mueller R."/>
        </authorList>
    </citation>
    <scope>NUCLEOTIDE SEQUENCE [LARGE SCALE GENOMIC DNA]</scope>
    <source>
        <strain evidence="4 5">MSr12523</strain>
    </source>
</reference>
<keyword evidence="2" id="KW-0436">Ligase</keyword>
<comment type="catalytic activity">
    <reaction evidence="2">
        <text>(7R,8S)-7,8-diammoniononanoate + CO2 + ATP = (4R,5S)-dethiobiotin + ADP + phosphate + 3 H(+)</text>
        <dbReference type="Rhea" id="RHEA:15805"/>
        <dbReference type="ChEBI" id="CHEBI:15378"/>
        <dbReference type="ChEBI" id="CHEBI:16526"/>
        <dbReference type="ChEBI" id="CHEBI:30616"/>
        <dbReference type="ChEBI" id="CHEBI:43474"/>
        <dbReference type="ChEBI" id="CHEBI:149469"/>
        <dbReference type="ChEBI" id="CHEBI:149473"/>
        <dbReference type="ChEBI" id="CHEBI:456216"/>
        <dbReference type="EC" id="6.3.3.3"/>
    </reaction>
</comment>
<comment type="pathway">
    <text evidence="2">Cofactor biosynthesis; biotin biosynthesis; biotin from 7,8-diaminononanoate: step 1/2.</text>
</comment>
<evidence type="ECO:0000256" key="2">
    <source>
        <dbReference type="HAMAP-Rule" id="MF_00336"/>
    </source>
</evidence>
<evidence type="ECO:0000313" key="4">
    <source>
        <dbReference type="EMBL" id="WXA93995.1"/>
    </source>
</evidence>
<evidence type="ECO:0000256" key="3">
    <source>
        <dbReference type="SAM" id="MobiDB-lite"/>
    </source>
</evidence>
<dbReference type="Proteomes" id="UP001379533">
    <property type="component" value="Chromosome"/>
</dbReference>
<feature type="binding site" evidence="2">
    <location>
        <position position="52"/>
    </location>
    <ligand>
        <name>Mg(2+)</name>
        <dbReference type="ChEBI" id="CHEBI:18420"/>
    </ligand>
</feature>
<keyword evidence="2" id="KW-0067">ATP-binding</keyword>
<feature type="active site" evidence="2">
    <location>
        <position position="37"/>
    </location>
</feature>
<feature type="binding site" evidence="2">
    <location>
        <position position="52"/>
    </location>
    <ligand>
        <name>ATP</name>
        <dbReference type="ChEBI" id="CHEBI:30616"/>
    </ligand>
</feature>
<dbReference type="EMBL" id="CP089982">
    <property type="protein sequence ID" value="WXA93995.1"/>
    <property type="molecule type" value="Genomic_DNA"/>
</dbReference>
<dbReference type="InterPro" id="IPR004472">
    <property type="entry name" value="DTB_synth_BioD"/>
</dbReference>
<accession>A0ABZ2KA64</accession>
<dbReference type="SUPFAM" id="SSF52540">
    <property type="entry name" value="P-loop containing nucleoside triphosphate hydrolases"/>
    <property type="match status" value="1"/>
</dbReference>
<feature type="compositionally biased region" description="Low complexity" evidence="3">
    <location>
        <begin position="177"/>
        <end position="192"/>
    </location>
</feature>
<comment type="similarity">
    <text evidence="2">Belongs to the dethiobiotin synthetase family.</text>
</comment>
<feature type="binding site" evidence="2">
    <location>
        <position position="16"/>
    </location>
    <ligand>
        <name>Mg(2+)</name>
        <dbReference type="ChEBI" id="CHEBI:18420"/>
    </ligand>
</feature>
<keyword evidence="2" id="KW-0479">Metal-binding</keyword>
<comment type="subcellular location">
    <subcellularLocation>
        <location evidence="2">Cytoplasm</location>
    </subcellularLocation>
</comment>
<evidence type="ECO:0000256" key="1">
    <source>
        <dbReference type="ARBA" id="ARBA00022756"/>
    </source>
</evidence>
<dbReference type="EC" id="6.3.3.3" evidence="2"/>
<keyword evidence="5" id="KW-1185">Reference proteome</keyword>
<dbReference type="Gene3D" id="3.40.50.300">
    <property type="entry name" value="P-loop containing nucleotide triphosphate hydrolases"/>
    <property type="match status" value="2"/>
</dbReference>
<dbReference type="PANTHER" id="PTHR43210">
    <property type="entry name" value="DETHIOBIOTIN SYNTHETASE"/>
    <property type="match status" value="1"/>
</dbReference>
<feature type="region of interest" description="Disordered" evidence="3">
    <location>
        <begin position="166"/>
        <end position="222"/>
    </location>
</feature>
<protein>
    <recommendedName>
        <fullName evidence="2">ATP-dependent dethiobiotin synthetase BioD</fullName>
        <ecNumber evidence="2">6.3.3.3</ecNumber>
    </recommendedName>
    <alternativeName>
        <fullName evidence="2">DTB synthetase</fullName>
        <shortName evidence="2">DTBS</shortName>
    </alternativeName>
    <alternativeName>
        <fullName evidence="2">Dethiobiotin synthase</fullName>
    </alternativeName>
</protein>
<dbReference type="Pfam" id="PF13500">
    <property type="entry name" value="AAA_26"/>
    <property type="match status" value="1"/>
</dbReference>
<comment type="function">
    <text evidence="2">Catalyzes a mechanistically unusual reaction, the ATP-dependent insertion of CO2 between the N7 and N8 nitrogen atoms of 7,8-diaminopelargonic acid (DAPA, also called 7,8-diammoniononanoate) to form a ureido ring.</text>
</comment>
<dbReference type="RefSeq" id="WP_394844599.1">
    <property type="nucleotide sequence ID" value="NZ_CP089982.1"/>
</dbReference>
<gene>
    <name evidence="2" type="primary">bioD</name>
    <name evidence="4" type="ORF">LZC95_47040</name>
</gene>
<dbReference type="CDD" id="cd03109">
    <property type="entry name" value="DTBS"/>
    <property type="match status" value="1"/>
</dbReference>
<comment type="cofactor">
    <cofactor evidence="2">
        <name>Mg(2+)</name>
        <dbReference type="ChEBI" id="CHEBI:18420"/>
    </cofactor>
</comment>
<name>A0ABZ2KA64_9BACT</name>
<feature type="binding site" evidence="2">
    <location>
        <position position="41"/>
    </location>
    <ligand>
        <name>substrate</name>
    </ligand>
</feature>
<feature type="binding site" evidence="2">
    <location>
        <begin position="114"/>
        <end position="117"/>
    </location>
    <ligand>
        <name>ATP</name>
        <dbReference type="ChEBI" id="CHEBI:30616"/>
    </ligand>
</feature>